<name>A0A7X2Z9A2_9BACL</name>
<organism evidence="1 2">
    <name type="scientific">Paenibacillus validus</name>
    <dbReference type="NCBI Taxonomy" id="44253"/>
    <lineage>
        <taxon>Bacteria</taxon>
        <taxon>Bacillati</taxon>
        <taxon>Bacillota</taxon>
        <taxon>Bacilli</taxon>
        <taxon>Bacillales</taxon>
        <taxon>Paenibacillaceae</taxon>
        <taxon>Paenibacillus</taxon>
    </lineage>
</organism>
<evidence type="ECO:0000313" key="2">
    <source>
        <dbReference type="Proteomes" id="UP000450917"/>
    </source>
</evidence>
<keyword evidence="2" id="KW-1185">Reference proteome</keyword>
<proteinExistence type="predicted"/>
<gene>
    <name evidence="1" type="ORF">GNP93_08525</name>
</gene>
<dbReference type="RefSeq" id="WP_127607889.1">
    <property type="nucleotide sequence ID" value="NZ_JARTHJ010000035.1"/>
</dbReference>
<protein>
    <submittedName>
        <fullName evidence="1">Uncharacterized protein</fullName>
    </submittedName>
</protein>
<accession>A0A7X2Z9A2</accession>
<reference evidence="1 2" key="1">
    <citation type="submission" date="2019-11" db="EMBL/GenBank/DDBJ databases">
        <title>Draft genome sequences of five Paenibacillus species of dairy origin.</title>
        <authorList>
            <person name="Olajide A.M."/>
            <person name="Chen S."/>
            <person name="Lapointe G."/>
        </authorList>
    </citation>
    <scope>NUCLEOTIDE SEQUENCE [LARGE SCALE GENOMIC DNA]</scope>
    <source>
        <strain evidence="1 2">2CS3</strain>
    </source>
</reference>
<comment type="caution">
    <text evidence="1">The sequence shown here is derived from an EMBL/GenBank/DDBJ whole genome shotgun (WGS) entry which is preliminary data.</text>
</comment>
<dbReference type="AlphaFoldDB" id="A0A7X2Z9A2"/>
<dbReference type="Proteomes" id="UP000450917">
    <property type="component" value="Unassembled WGS sequence"/>
</dbReference>
<sequence>MDFNKLARYCELKDQHKKIEDELESIRRDILSMYPESAELHVNDYTVKVIYQEKKQFVDHLLFDALPDPQLWKNVSKPDQAKISALLKANIITEEMIEGTYSVIRTPYLYVNK</sequence>
<dbReference type="EMBL" id="WNZX01000005">
    <property type="protein sequence ID" value="MUG70725.1"/>
    <property type="molecule type" value="Genomic_DNA"/>
</dbReference>
<evidence type="ECO:0000313" key="1">
    <source>
        <dbReference type="EMBL" id="MUG70725.1"/>
    </source>
</evidence>